<organism evidence="1 2">
    <name type="scientific">Cohnella luojiensis</name>
    <dbReference type="NCBI Taxonomy" id="652876"/>
    <lineage>
        <taxon>Bacteria</taxon>
        <taxon>Bacillati</taxon>
        <taxon>Bacillota</taxon>
        <taxon>Bacilli</taxon>
        <taxon>Bacillales</taxon>
        <taxon>Paenibacillaceae</taxon>
        <taxon>Cohnella</taxon>
    </lineage>
</organism>
<sequence length="66" mass="6990">MSEQSNTAGNCPLCGRGNQCGNLAGLSHGACWCSKVEFPPAIFKQIPADQLNQACICQACLEKFGE</sequence>
<reference evidence="1 2" key="1">
    <citation type="submission" date="2019-03" db="EMBL/GenBank/DDBJ databases">
        <title>Cohnella endophytica sp. nov., a novel endophytic bacterium isolated from bark of Sonneratia apetala.</title>
        <authorList>
            <person name="Tuo L."/>
        </authorList>
    </citation>
    <scope>NUCLEOTIDE SEQUENCE [LARGE SCALE GENOMIC DNA]</scope>
    <source>
        <strain evidence="1 2">CCTCC AB 208254</strain>
    </source>
</reference>
<name>A0A4Y8LPU7_9BACL</name>
<evidence type="ECO:0000313" key="2">
    <source>
        <dbReference type="Proteomes" id="UP000297900"/>
    </source>
</evidence>
<keyword evidence="2" id="KW-1185">Reference proteome</keyword>
<protein>
    <recommendedName>
        <fullName evidence="3">Cysteine-rich CWC family protein</fullName>
    </recommendedName>
</protein>
<dbReference type="Proteomes" id="UP000297900">
    <property type="component" value="Unassembled WGS sequence"/>
</dbReference>
<evidence type="ECO:0008006" key="3">
    <source>
        <dbReference type="Google" id="ProtNLM"/>
    </source>
</evidence>
<evidence type="ECO:0000313" key="1">
    <source>
        <dbReference type="EMBL" id="TFE23302.1"/>
    </source>
</evidence>
<accession>A0A4Y8LPU7</accession>
<dbReference type="InterPro" id="IPR032720">
    <property type="entry name" value="Cys_rich_CWC"/>
</dbReference>
<gene>
    <name evidence="1" type="ORF">E2980_19545</name>
</gene>
<comment type="caution">
    <text evidence="1">The sequence shown here is derived from an EMBL/GenBank/DDBJ whole genome shotgun (WGS) entry which is preliminary data.</text>
</comment>
<dbReference type="OrthoDB" id="5625686at2"/>
<dbReference type="RefSeq" id="WP_135153930.1">
    <property type="nucleotide sequence ID" value="NZ_SOMN01000036.1"/>
</dbReference>
<dbReference type="AlphaFoldDB" id="A0A4Y8LPU7"/>
<proteinExistence type="predicted"/>
<dbReference type="Pfam" id="PF14375">
    <property type="entry name" value="Cys_rich_CWC"/>
    <property type="match status" value="1"/>
</dbReference>
<dbReference type="EMBL" id="SOMN01000036">
    <property type="protein sequence ID" value="TFE23302.1"/>
    <property type="molecule type" value="Genomic_DNA"/>
</dbReference>